<feature type="compositionally biased region" description="Basic residues" evidence="1">
    <location>
        <begin position="15"/>
        <end position="28"/>
    </location>
</feature>
<evidence type="ECO:0000256" key="1">
    <source>
        <dbReference type="SAM" id="MobiDB-lite"/>
    </source>
</evidence>
<accession>S3C6W2</accession>
<organism evidence="2 3">
    <name type="scientific">Ophiostoma piceae (strain UAMH 11346)</name>
    <name type="common">Sap stain fungus</name>
    <dbReference type="NCBI Taxonomy" id="1262450"/>
    <lineage>
        <taxon>Eukaryota</taxon>
        <taxon>Fungi</taxon>
        <taxon>Dikarya</taxon>
        <taxon>Ascomycota</taxon>
        <taxon>Pezizomycotina</taxon>
        <taxon>Sordariomycetes</taxon>
        <taxon>Sordariomycetidae</taxon>
        <taxon>Ophiostomatales</taxon>
        <taxon>Ophiostomataceae</taxon>
        <taxon>Ophiostoma</taxon>
    </lineage>
</organism>
<protein>
    <submittedName>
        <fullName evidence="2">Uncharacterized protein</fullName>
    </submittedName>
</protein>
<reference evidence="2 3" key="1">
    <citation type="journal article" date="2013" name="BMC Genomics">
        <title>The genome and transcriptome of the pine saprophyte Ophiostoma piceae, and a comparison with the bark beetle-associated pine pathogen Grosmannia clavigera.</title>
        <authorList>
            <person name="Haridas S."/>
            <person name="Wang Y."/>
            <person name="Lim L."/>
            <person name="Massoumi Alamouti S."/>
            <person name="Jackman S."/>
            <person name="Docking R."/>
            <person name="Robertson G."/>
            <person name="Birol I."/>
            <person name="Bohlmann J."/>
            <person name="Breuil C."/>
        </authorList>
    </citation>
    <scope>NUCLEOTIDE SEQUENCE [LARGE SCALE GENOMIC DNA]</scope>
    <source>
        <strain evidence="2 3">UAMH 11346</strain>
    </source>
</reference>
<dbReference type="VEuPathDB" id="FungiDB:F503_07020"/>
<proteinExistence type="predicted"/>
<dbReference type="EMBL" id="KE148147">
    <property type="protein sequence ID" value="EPE09244.1"/>
    <property type="molecule type" value="Genomic_DNA"/>
</dbReference>
<gene>
    <name evidence="2" type="ORF">F503_07020</name>
</gene>
<evidence type="ECO:0000313" key="3">
    <source>
        <dbReference type="Proteomes" id="UP000016923"/>
    </source>
</evidence>
<dbReference type="HOGENOM" id="CLU_1540516_0_0_1"/>
<sequence>MIRQAGFQAVNGQMRRMRRRGRYRRRHGGQMSDGSSDTYKLQSAVSGDTAVRAYRKLVWTAAQTDTKQASTAPKPKAKHATRPKGISRTMMRFVCVFPLSSCSLLPCIASSSTHSGAYTNCMRNAAHVCAQGCLSSGRLSSMQYATQHVPALLLRASYRQASIHSVSIQVLQML</sequence>
<keyword evidence="3" id="KW-1185">Reference proteome</keyword>
<dbReference type="Proteomes" id="UP000016923">
    <property type="component" value="Unassembled WGS sequence"/>
</dbReference>
<dbReference type="AlphaFoldDB" id="S3C6W2"/>
<evidence type="ECO:0000313" key="2">
    <source>
        <dbReference type="EMBL" id="EPE09244.1"/>
    </source>
</evidence>
<feature type="region of interest" description="Disordered" evidence="1">
    <location>
        <begin position="14"/>
        <end position="40"/>
    </location>
</feature>
<name>S3C6W2_OPHP1</name>